<dbReference type="InterPro" id="IPR050994">
    <property type="entry name" value="At_inactive_RLKs"/>
</dbReference>
<evidence type="ECO:0000313" key="7">
    <source>
        <dbReference type="Proteomes" id="UP001596258"/>
    </source>
</evidence>
<dbReference type="NCBIfam" id="TIGR01167">
    <property type="entry name" value="LPXTG_anchor"/>
    <property type="match status" value="1"/>
</dbReference>
<dbReference type="Gene3D" id="3.80.10.10">
    <property type="entry name" value="Ribonuclease Inhibitor"/>
    <property type="match status" value="1"/>
</dbReference>
<proteinExistence type="predicted"/>
<dbReference type="PANTHER" id="PTHR48010">
    <property type="entry name" value="OS05G0588300 PROTEIN"/>
    <property type="match status" value="1"/>
</dbReference>
<reference evidence="7" key="1">
    <citation type="journal article" date="2019" name="Int. J. Syst. Evol. Microbiol.">
        <title>The Global Catalogue of Microorganisms (GCM) 10K type strain sequencing project: providing services to taxonomists for standard genome sequencing and annotation.</title>
        <authorList>
            <consortium name="The Broad Institute Genomics Platform"/>
            <consortium name="The Broad Institute Genome Sequencing Center for Infectious Disease"/>
            <person name="Wu L."/>
            <person name="Ma J."/>
        </authorList>
    </citation>
    <scope>NUCLEOTIDE SEQUENCE [LARGE SCALE GENOMIC DNA]</scope>
    <source>
        <strain evidence="7">CCM 8893</strain>
    </source>
</reference>
<dbReference type="RefSeq" id="WP_191987420.1">
    <property type="nucleotide sequence ID" value="NZ_JBHSSO010000059.1"/>
</dbReference>
<feature type="compositionally biased region" description="Polar residues" evidence="3">
    <location>
        <begin position="125"/>
        <end position="143"/>
    </location>
</feature>
<dbReference type="EMBL" id="JBHSSO010000059">
    <property type="protein sequence ID" value="MFC6290014.1"/>
    <property type="molecule type" value="Genomic_DNA"/>
</dbReference>
<dbReference type="PANTHER" id="PTHR48010:SF58">
    <property type="entry name" value="RECEPTOR PROTEIN KINASE-LIKE PROTEIN ZAR1"/>
    <property type="match status" value="1"/>
</dbReference>
<evidence type="ECO:0000256" key="2">
    <source>
        <dbReference type="ARBA" id="ARBA00022737"/>
    </source>
</evidence>
<evidence type="ECO:0000256" key="1">
    <source>
        <dbReference type="ARBA" id="ARBA00022729"/>
    </source>
</evidence>
<keyword evidence="2" id="KW-0677">Repeat</keyword>
<feature type="compositionally biased region" description="Polar residues" evidence="3">
    <location>
        <begin position="175"/>
        <end position="187"/>
    </location>
</feature>
<feature type="compositionally biased region" description="Basic and acidic residues" evidence="3">
    <location>
        <begin position="698"/>
        <end position="714"/>
    </location>
</feature>
<dbReference type="InterPro" id="IPR032675">
    <property type="entry name" value="LRR_dom_sf"/>
</dbReference>
<feature type="region of interest" description="Disordered" evidence="3">
    <location>
        <begin position="698"/>
        <end position="746"/>
    </location>
</feature>
<feature type="transmembrane region" description="Helical" evidence="4">
    <location>
        <begin position="21"/>
        <end position="42"/>
    </location>
</feature>
<keyword evidence="4" id="KW-1133">Transmembrane helix</keyword>
<dbReference type="Gene3D" id="3.10.20.320">
    <property type="entry name" value="Putative peptidoglycan bound protein (lpxtg motif)"/>
    <property type="match status" value="1"/>
</dbReference>
<organism evidence="6 7">
    <name type="scientific">Levilactobacillus angrenensis</name>
    <dbReference type="NCBI Taxonomy" id="2486020"/>
    <lineage>
        <taxon>Bacteria</taxon>
        <taxon>Bacillati</taxon>
        <taxon>Bacillota</taxon>
        <taxon>Bacilli</taxon>
        <taxon>Lactobacillales</taxon>
        <taxon>Lactobacillaceae</taxon>
        <taxon>Levilactobacillus</taxon>
    </lineage>
</organism>
<evidence type="ECO:0000259" key="5">
    <source>
        <dbReference type="Pfam" id="PF06458"/>
    </source>
</evidence>
<dbReference type="InterPro" id="IPR022263">
    <property type="entry name" value="KxYKxGKxW"/>
</dbReference>
<keyword evidence="4" id="KW-0472">Membrane</keyword>
<feature type="compositionally biased region" description="Low complexity" evidence="3">
    <location>
        <begin position="716"/>
        <end position="725"/>
    </location>
</feature>
<keyword evidence="4" id="KW-0812">Transmembrane</keyword>
<evidence type="ECO:0000313" key="6">
    <source>
        <dbReference type="EMBL" id="MFC6290014.1"/>
    </source>
</evidence>
<sequence>MRTRNLVGTKEHYKAYKAGKHWLYACITVATVGLGLVGGTGLSAQADTNATEPATEVLAEPAATPAKDSVGAESSEGDTNKPVDAIQDNDEIKDDSQDAKDVVKGDSQDANDIVKDNDVKDDTSAPENSAVKDNTSVDQQQNLNHEDEQQDENVNANKDNQQPGDVIDNSEKQDNLQANPNPQTPATPQVDPVAPTVNTGSRRPMMRMAAMTVASGPKTLVAVPVYRAPDFSSISGKDAAEWLPDANLRALIIGSIDQQYYGGNHTVTSANLYQYAGFDGWMKYGVNTLQEYFDLGPIKSLEGLQYFTNLRTFKLSDAELPLDGMIDFSFAPNLRQFELFNADDTVTDWGISPDTVMQTYLANNDQLQHLTLSGLNLNGSFPDLTAYPELYMLNLDDNQLTGNLPDISYLKNLFSLSVNNNQLSGQLPDISNWSITMLRISKNKFTGQLPSTATLDSIEYGTNEITTAIAPGTYRPGAFVVGNGQTLDNGHHTVTNANNKFDPTEGLFDFMDFTTGEKVTDVKLAPGKFNNGATIVYSADSTAGITSHNAWAETQTDASSWFTIVANPANPGSFLLVAGPEAKNGNYVIRVKMADSISRDMDAWVNFSIKNNMKTGTVTPETPEPGVTTGTVTIVNVDQDGKVISQSVETGNIGDTFSFDAPEITGYQATGVTHAQGTYTADGQTVIFTYAKLNDSGSADKIDDTTPTAKDKTKSGATVTTGGAADTIAPGKSQRAGTSQAKTRVPGVQNLKTTGRQATDKLATGQQAATATATKQATLPQTNDASTGNYILAGVATLLGALGMASLKLRKH</sequence>
<protein>
    <submittedName>
        <fullName evidence="6">MucBP domain-containing protein</fullName>
    </submittedName>
</protein>
<dbReference type="Proteomes" id="UP001596258">
    <property type="component" value="Unassembled WGS sequence"/>
</dbReference>
<name>A0ABW1U8X3_9LACO</name>
<dbReference type="Pfam" id="PF19258">
    <property type="entry name" value="KxYKxGKxW_sig"/>
    <property type="match status" value="1"/>
</dbReference>
<dbReference type="InterPro" id="IPR009459">
    <property type="entry name" value="MucBP_dom"/>
</dbReference>
<feature type="region of interest" description="Disordered" evidence="3">
    <location>
        <begin position="61"/>
        <end position="203"/>
    </location>
</feature>
<comment type="caution">
    <text evidence="6">The sequence shown here is derived from an EMBL/GenBank/DDBJ whole genome shotgun (WGS) entry which is preliminary data.</text>
</comment>
<dbReference type="Pfam" id="PF06458">
    <property type="entry name" value="MucBP"/>
    <property type="match status" value="1"/>
</dbReference>
<evidence type="ECO:0000256" key="4">
    <source>
        <dbReference type="SAM" id="Phobius"/>
    </source>
</evidence>
<dbReference type="PROSITE" id="PS51450">
    <property type="entry name" value="LRR"/>
    <property type="match status" value="1"/>
</dbReference>
<feature type="domain" description="MucBP" evidence="5">
    <location>
        <begin position="631"/>
        <end position="690"/>
    </location>
</feature>
<dbReference type="InterPro" id="IPR001611">
    <property type="entry name" value="Leu-rich_rpt"/>
</dbReference>
<feature type="compositionally biased region" description="Basic and acidic residues" evidence="3">
    <location>
        <begin position="94"/>
        <end position="123"/>
    </location>
</feature>
<evidence type="ECO:0000256" key="3">
    <source>
        <dbReference type="SAM" id="MobiDB-lite"/>
    </source>
</evidence>
<gene>
    <name evidence="6" type="ORF">ACFP1M_07490</name>
</gene>
<keyword evidence="7" id="KW-1185">Reference proteome</keyword>
<accession>A0ABW1U8X3</accession>
<dbReference type="SUPFAM" id="SSF52058">
    <property type="entry name" value="L domain-like"/>
    <property type="match status" value="1"/>
</dbReference>
<feature type="compositionally biased region" description="Polar residues" evidence="3">
    <location>
        <begin position="152"/>
        <end position="163"/>
    </location>
</feature>
<keyword evidence="1" id="KW-0732">Signal</keyword>
<dbReference type="NCBIfam" id="TIGR03715">
    <property type="entry name" value="KxYKxGKxW"/>
    <property type="match status" value="1"/>
</dbReference>